<dbReference type="Proteomes" id="UP000886251">
    <property type="component" value="Unassembled WGS sequence"/>
</dbReference>
<proteinExistence type="inferred from homology"/>
<dbReference type="GO" id="GO:0019752">
    <property type="term" value="P:carboxylic acid metabolic process"/>
    <property type="evidence" value="ECO:0007669"/>
    <property type="project" value="UniProtKB-ARBA"/>
</dbReference>
<organism evidence="9">
    <name type="scientific">Sedimenticola thiotaurini</name>
    <dbReference type="NCBI Taxonomy" id="1543721"/>
    <lineage>
        <taxon>Bacteria</taxon>
        <taxon>Pseudomonadati</taxon>
        <taxon>Pseudomonadota</taxon>
        <taxon>Gammaproteobacteria</taxon>
        <taxon>Chromatiales</taxon>
        <taxon>Sedimenticolaceae</taxon>
        <taxon>Sedimenticola</taxon>
    </lineage>
</organism>
<comment type="similarity">
    <text evidence="1">Belongs to the FAH family.</text>
</comment>
<comment type="catalytic activity">
    <reaction evidence="4">
        <text>(2E,4Z)-5-hydroxypenta-2,4-diene-1,2,5-tricarboxylate = (3E,5R)-5-carboxy-2-oxohept-3-enedioate</text>
        <dbReference type="Rhea" id="RHEA:18813"/>
        <dbReference type="ChEBI" id="CHEBI:47961"/>
        <dbReference type="ChEBI" id="CHEBI:87491"/>
        <dbReference type="EC" id="5.3.3.10"/>
    </reaction>
</comment>
<keyword evidence="9" id="KW-0378">Hydrolase</keyword>
<evidence type="ECO:0000256" key="4">
    <source>
        <dbReference type="ARBA" id="ARBA00052790"/>
    </source>
</evidence>
<dbReference type="PANTHER" id="PTHR11820">
    <property type="entry name" value="ACYLPYRUVASE"/>
    <property type="match status" value="1"/>
</dbReference>
<dbReference type="PANTHER" id="PTHR11820:SF7">
    <property type="entry name" value="ACYLPYRUVASE FAHD1, MITOCHONDRIAL"/>
    <property type="match status" value="1"/>
</dbReference>
<evidence type="ECO:0000256" key="7">
    <source>
        <dbReference type="ARBA" id="ARBA00060680"/>
    </source>
</evidence>
<evidence type="ECO:0000256" key="1">
    <source>
        <dbReference type="ARBA" id="ARBA00010211"/>
    </source>
</evidence>
<dbReference type="InterPro" id="IPR011234">
    <property type="entry name" value="Fumarylacetoacetase-like_C"/>
</dbReference>
<evidence type="ECO:0000256" key="5">
    <source>
        <dbReference type="ARBA" id="ARBA00057150"/>
    </source>
</evidence>
<evidence type="ECO:0000256" key="2">
    <source>
        <dbReference type="ARBA" id="ARBA00022723"/>
    </source>
</evidence>
<dbReference type="SUPFAM" id="SSF56529">
    <property type="entry name" value="FAH"/>
    <property type="match status" value="1"/>
</dbReference>
<dbReference type="GO" id="GO:0018800">
    <property type="term" value="F:5-oxopent-3-ene-1,2,5-tricarboxylate decarboxylase activity"/>
    <property type="evidence" value="ECO:0007669"/>
    <property type="project" value="UniProtKB-EC"/>
</dbReference>
<name>A0A831RMC1_9GAMM</name>
<accession>A0A831RMC1</accession>
<evidence type="ECO:0000313" key="9">
    <source>
        <dbReference type="EMBL" id="HEB95169.1"/>
    </source>
</evidence>
<dbReference type="EMBL" id="DRKP01000022">
    <property type="protein sequence ID" value="HEB95169.1"/>
    <property type="molecule type" value="Genomic_DNA"/>
</dbReference>
<dbReference type="GO" id="GO:0046872">
    <property type="term" value="F:metal ion binding"/>
    <property type="evidence" value="ECO:0007669"/>
    <property type="project" value="UniProtKB-KW"/>
</dbReference>
<comment type="pathway">
    <text evidence="7">Aromatic compound metabolism; 4-hydroxyphenylacetate degradation; pyruvate and succinate semialdehyde from 4-hydroxyphenylacetate: step 5/7.</text>
</comment>
<protein>
    <submittedName>
        <fullName evidence="9">FAA hydrolase family protein</fullName>
    </submittedName>
</protein>
<dbReference type="FunFam" id="3.90.850.10:FF:000002">
    <property type="entry name" value="2-hydroxyhepta-2,4-diene-1,7-dioate isomerase"/>
    <property type="match status" value="1"/>
</dbReference>
<sequence length="266" mass="28482">MRIARAIVATGDAAWVAEREGGTFERLEGKLPDRLHPTGEMVEVVRRLAPLEPVNIFCIGLNYREHAAETGAELPRNPVVFMKPTSALNDPDGAIRLPACSHGPEVDYEAELAVVIGRAALNVPEASALDHVLGYTCANDVSARRWQKHGGGGQWIRGKGFDSFCPLGPVLVTADEITDPQALAVRSRLNGELMQDGHTSDMIFSVARLIHLLSQDTTLLPGTVILTGTPSGVGFARTPPVYLQPGDRIEIELEGIGTLSNPVVAA</sequence>
<feature type="domain" description="Fumarylacetoacetase-like C-terminal" evidence="8">
    <location>
        <begin position="56"/>
        <end position="264"/>
    </location>
</feature>
<dbReference type="GO" id="GO:0008704">
    <property type="term" value="F:5-carboxymethyl-2-hydroxymuconate delta-isomerase activity"/>
    <property type="evidence" value="ECO:0007669"/>
    <property type="project" value="UniProtKB-EC"/>
</dbReference>
<evidence type="ECO:0000256" key="3">
    <source>
        <dbReference type="ARBA" id="ARBA00051258"/>
    </source>
</evidence>
<dbReference type="GO" id="GO:0018773">
    <property type="term" value="F:acetylpyruvate hydrolase activity"/>
    <property type="evidence" value="ECO:0007669"/>
    <property type="project" value="TreeGrafter"/>
</dbReference>
<dbReference type="Pfam" id="PF01557">
    <property type="entry name" value="FAA_hydrolase"/>
    <property type="match status" value="1"/>
</dbReference>
<dbReference type="Gene3D" id="3.90.850.10">
    <property type="entry name" value="Fumarylacetoacetase-like, C-terminal domain"/>
    <property type="match status" value="1"/>
</dbReference>
<evidence type="ECO:0000256" key="6">
    <source>
        <dbReference type="ARBA" id="ARBA00060569"/>
    </source>
</evidence>
<comment type="catalytic activity">
    <reaction evidence="3">
        <text>(3E,5R)-5-carboxy-2-oxohept-3-enedioate + H(+) = (4Z)-2-oxohept-4-enedioate + CO2</text>
        <dbReference type="Rhea" id="RHEA:14397"/>
        <dbReference type="ChEBI" id="CHEBI:15378"/>
        <dbReference type="ChEBI" id="CHEBI:16526"/>
        <dbReference type="ChEBI" id="CHEBI:87491"/>
        <dbReference type="ChEBI" id="CHEBI:87507"/>
        <dbReference type="EC" id="4.1.1.68"/>
    </reaction>
</comment>
<dbReference type="AlphaFoldDB" id="A0A831RMC1"/>
<reference evidence="9" key="1">
    <citation type="journal article" date="2020" name="mSystems">
        <title>Genome- and Community-Level Interaction Insights into Carbon Utilization and Element Cycling Functions of Hydrothermarchaeota in Hydrothermal Sediment.</title>
        <authorList>
            <person name="Zhou Z."/>
            <person name="Liu Y."/>
            <person name="Xu W."/>
            <person name="Pan J."/>
            <person name="Luo Z.H."/>
            <person name="Li M."/>
        </authorList>
    </citation>
    <scope>NUCLEOTIDE SEQUENCE [LARGE SCALE GENOMIC DNA]</scope>
    <source>
        <strain evidence="9">HyVt-443</strain>
    </source>
</reference>
<dbReference type="InterPro" id="IPR036663">
    <property type="entry name" value="Fumarylacetoacetase_C_sf"/>
</dbReference>
<comment type="caution">
    <text evidence="9">The sequence shown here is derived from an EMBL/GenBank/DDBJ whole genome shotgun (WGS) entry which is preliminary data.</text>
</comment>
<gene>
    <name evidence="9" type="ORF">ENI96_01900</name>
</gene>
<comment type="pathway">
    <text evidence="6">Aromatic compound metabolism; 4-hydroxyphenylacetate degradation; pyruvate and succinate semialdehyde from 4-hydroxyphenylacetate: step 4/7.</text>
</comment>
<keyword evidence="2" id="KW-0479">Metal-binding</keyword>
<evidence type="ECO:0000259" key="8">
    <source>
        <dbReference type="Pfam" id="PF01557"/>
    </source>
</evidence>
<comment type="function">
    <text evidence="5">Decarboxylates OPET (5-oxo-pent-3-ene-1,2,5-tricarboxylic acid) into HHDD (2-hydroxy-hept-2,4-diene-1,7-dioate) and isomerizes it to OHED (2-oxo-hept-3-ene-1,7-dioate).</text>
</comment>